<proteinExistence type="predicted"/>
<dbReference type="GO" id="GO:0006281">
    <property type="term" value="P:DNA repair"/>
    <property type="evidence" value="ECO:0007669"/>
    <property type="project" value="InterPro"/>
</dbReference>
<reference evidence="3" key="1">
    <citation type="submission" date="2011-05" db="EMBL/GenBank/DDBJ databases">
        <title>Complete sequence of Desulfotomaculum kuznetsovii DSM 6115.</title>
        <authorList>
            <person name="Lucas S."/>
            <person name="Han J."/>
            <person name="Lapidus A."/>
            <person name="Cheng J.-F."/>
            <person name="Goodwin L."/>
            <person name="Pitluck S."/>
            <person name="Peters L."/>
            <person name="Mikhailova N."/>
            <person name="Lu M."/>
            <person name="Saunders E."/>
            <person name="Han C."/>
            <person name="Tapia R."/>
            <person name="Land M."/>
            <person name="Hauser L."/>
            <person name="Kyrpides N."/>
            <person name="Ivanova N."/>
            <person name="Pagani I."/>
            <person name="Nazina T."/>
            <person name="Ivanova A."/>
            <person name="Parshina S."/>
            <person name="Kuever J."/>
            <person name="Muyzer G."/>
            <person name="Plugge C."/>
            <person name="Stams A."/>
            <person name="Woyke T."/>
        </authorList>
    </citation>
    <scope>NUCLEOTIDE SEQUENCE [LARGE SCALE GENOMIC DNA]</scope>
    <source>
        <strain evidence="3">DSM 6115 / VKM B-1805 / 17</strain>
    </source>
</reference>
<dbReference type="Proteomes" id="UP000009229">
    <property type="component" value="Chromosome"/>
</dbReference>
<keyword evidence="3" id="KW-1185">Reference proteome</keyword>
<dbReference type="InterPro" id="IPR018982">
    <property type="entry name" value="RQC_domain"/>
</dbReference>
<protein>
    <submittedName>
        <fullName evidence="2">RQC domain-containing protein</fullName>
    </submittedName>
</protein>
<sequence>MLVVDDSNRSDVKAALVRGLKPHFGDLDDLIPEKLLWTSKKGSIMLGAVNTGSGICLVRGKFISKNVVDTPEKLEQKLLNISPNQQDYQHIANVVKQLENGMLSAINACAVGRTVGCDNGDDILCQEVISLLYREPPDDPELFENLLSRFQACDIRIVKRKKGKMNLHVKGTAVPKPNRFLFDELAFFAGTAARSAGLRIPDGTVADAVSAARGEHRKFVRKVGMLPMLDTTLDNLLRRKDKKYPKLYSALWKAVNCTHSAEMLDVRFGVNGFDVSCKNCDFKIAYHPNRGVQAYPFFDGNPKLDTFLEHVFTVQKIYTAGKAVRESCAGVAEQMVRELDDTRNSIHPLIRCAPAVSQSLQRAEGFYGDARIGYVDIDGPSGRCCIAGEALPETGVSPGILLGTFRKLLDDCRKKAESIAKSQDVMPFADVIVILRSVLDHNRKFGAGTFTLLLSGSRSKRLDELDLLQSRWYGALRQYRQADIKQVIDWLLNSGLLNVVYKTRHDLPLLSVPNSVIEILDNTEDSQYPENSLPDERVFMRAIDGNDVQTVRDLCEKDFSFALYLKAAEILVPKGKEAKMAKAVFAND</sequence>
<dbReference type="Gene3D" id="1.10.10.10">
    <property type="entry name" value="Winged helix-like DNA-binding domain superfamily/Winged helix DNA-binding domain"/>
    <property type="match status" value="1"/>
</dbReference>
<dbReference type="AlphaFoldDB" id="A0AAU8PFH9"/>
<dbReference type="Pfam" id="PF09382">
    <property type="entry name" value="RQC"/>
    <property type="match status" value="1"/>
</dbReference>
<dbReference type="GO" id="GO:0043138">
    <property type="term" value="F:3'-5' DNA helicase activity"/>
    <property type="evidence" value="ECO:0007669"/>
    <property type="project" value="InterPro"/>
</dbReference>
<dbReference type="InterPro" id="IPR036390">
    <property type="entry name" value="WH_DNA-bd_sf"/>
</dbReference>
<gene>
    <name evidence="2" type="ordered locus">Desku_0928</name>
</gene>
<evidence type="ECO:0000313" key="3">
    <source>
        <dbReference type="Proteomes" id="UP000009229"/>
    </source>
</evidence>
<dbReference type="EMBL" id="CP002770">
    <property type="protein sequence ID" value="AEG14527.1"/>
    <property type="molecule type" value="Genomic_DNA"/>
</dbReference>
<evidence type="ECO:0000259" key="1">
    <source>
        <dbReference type="SMART" id="SM00956"/>
    </source>
</evidence>
<evidence type="ECO:0000313" key="2">
    <source>
        <dbReference type="EMBL" id="AEG14527.1"/>
    </source>
</evidence>
<organism evidence="2 3">
    <name type="scientific">Desulfofundulus kuznetsovii (strain DSM 6115 / VKM B-1805 / 17)</name>
    <name type="common">Desulfotomaculum kuznetsovii</name>
    <dbReference type="NCBI Taxonomy" id="760568"/>
    <lineage>
        <taxon>Bacteria</taxon>
        <taxon>Bacillati</taxon>
        <taxon>Bacillota</taxon>
        <taxon>Clostridia</taxon>
        <taxon>Eubacteriales</taxon>
        <taxon>Peptococcaceae</taxon>
        <taxon>Desulfofundulus</taxon>
    </lineage>
</organism>
<feature type="domain" description="RQC" evidence="1">
    <location>
        <begin position="430"/>
        <end position="532"/>
    </location>
</feature>
<accession>A0AAU8PFH9</accession>
<dbReference type="GO" id="GO:0006260">
    <property type="term" value="P:DNA replication"/>
    <property type="evidence" value="ECO:0007669"/>
    <property type="project" value="InterPro"/>
</dbReference>
<dbReference type="InterPro" id="IPR036388">
    <property type="entry name" value="WH-like_DNA-bd_sf"/>
</dbReference>
<dbReference type="RefSeq" id="WP_013822042.1">
    <property type="nucleotide sequence ID" value="NC_015573.1"/>
</dbReference>
<name>A0AAU8PFH9_DESK7</name>
<dbReference type="KEGG" id="dku:Desku_0928"/>
<dbReference type="SUPFAM" id="SSF46785">
    <property type="entry name" value="Winged helix' DNA-binding domain"/>
    <property type="match status" value="1"/>
</dbReference>
<dbReference type="SMART" id="SM00956">
    <property type="entry name" value="RQC"/>
    <property type="match status" value="1"/>
</dbReference>